<dbReference type="OrthoDB" id="26136at2157"/>
<dbReference type="RefSeq" id="WP_197272715.1">
    <property type="nucleotide sequence ID" value="NZ_CP013011.1"/>
</dbReference>
<dbReference type="EMBL" id="CP013011">
    <property type="protein sequence ID" value="ALL00470.1"/>
    <property type="molecule type" value="Genomic_DNA"/>
</dbReference>
<evidence type="ECO:0000313" key="3">
    <source>
        <dbReference type="Proteomes" id="UP000058613"/>
    </source>
</evidence>
<sequence length="102" mass="11796">MEKWGLLVEDDIHVDINYAPLILDEEWEARALHITGNVYLPSIEDLVILKLMSGERKDISNVKKAVTQKIEELDLAYMLRRAREAGIEKELARLLRRIGVKI</sequence>
<dbReference type="GeneID" id="60470809"/>
<evidence type="ECO:0000259" key="1">
    <source>
        <dbReference type="Pfam" id="PF19502"/>
    </source>
</evidence>
<name>A0A0P0N2P7_9CREN</name>
<feature type="domain" description="DUF6036" evidence="1">
    <location>
        <begin position="23"/>
        <end position="83"/>
    </location>
</feature>
<dbReference type="Pfam" id="PF19502">
    <property type="entry name" value="DUF6036"/>
    <property type="match status" value="1"/>
</dbReference>
<dbReference type="KEGG" id="pdl:Pyrde_0420"/>
<organism evidence="2 3">
    <name type="scientific">Pyrodictium delaneyi</name>
    <dbReference type="NCBI Taxonomy" id="1273541"/>
    <lineage>
        <taxon>Archaea</taxon>
        <taxon>Thermoproteota</taxon>
        <taxon>Thermoprotei</taxon>
        <taxon>Desulfurococcales</taxon>
        <taxon>Pyrodictiaceae</taxon>
        <taxon>Pyrodictium</taxon>
    </lineage>
</organism>
<reference evidence="2 3" key="1">
    <citation type="submission" date="2015-10" db="EMBL/GenBank/DDBJ databases">
        <title>Complete genome sequence of hyperthermophilic archaeon Pyrodictium delaneyi Su06.</title>
        <authorList>
            <person name="Jung J.-H."/>
            <person name="Lin J."/>
            <person name="Holden J.F."/>
            <person name="Park C.-S."/>
        </authorList>
    </citation>
    <scope>NUCLEOTIDE SEQUENCE [LARGE SCALE GENOMIC DNA]</scope>
    <source>
        <strain evidence="2 3">Su06</strain>
    </source>
</reference>
<proteinExistence type="predicted"/>
<accession>A0A0P0N2P7</accession>
<gene>
    <name evidence="2" type="ORF">Pyrde_0420</name>
</gene>
<dbReference type="PATRIC" id="fig|1273541.4.peg.462"/>
<evidence type="ECO:0000313" key="2">
    <source>
        <dbReference type="EMBL" id="ALL00470.1"/>
    </source>
</evidence>
<protein>
    <recommendedName>
        <fullName evidence="1">DUF6036 domain-containing protein</fullName>
    </recommendedName>
</protein>
<dbReference type="AlphaFoldDB" id="A0A0P0N2P7"/>
<dbReference type="InterPro" id="IPR045792">
    <property type="entry name" value="DUF6036"/>
</dbReference>
<dbReference type="Proteomes" id="UP000058613">
    <property type="component" value="Chromosome"/>
</dbReference>